<evidence type="ECO:0000259" key="4">
    <source>
        <dbReference type="Pfam" id="PF01979"/>
    </source>
</evidence>
<comment type="caution">
    <text evidence="5">The sequence shown here is derived from an EMBL/GenBank/DDBJ whole genome shotgun (WGS) entry which is preliminary data.</text>
</comment>
<evidence type="ECO:0000256" key="1">
    <source>
        <dbReference type="ARBA" id="ARBA00022723"/>
    </source>
</evidence>
<keyword evidence="3" id="KW-0862">Zinc</keyword>
<dbReference type="PANTHER" id="PTHR43794:SF11">
    <property type="entry name" value="AMIDOHYDROLASE-RELATED DOMAIN-CONTAINING PROTEIN"/>
    <property type="match status" value="1"/>
</dbReference>
<organism evidence="5 6">
    <name type="scientific">Polysphondylium violaceum</name>
    <dbReference type="NCBI Taxonomy" id="133409"/>
    <lineage>
        <taxon>Eukaryota</taxon>
        <taxon>Amoebozoa</taxon>
        <taxon>Evosea</taxon>
        <taxon>Eumycetozoa</taxon>
        <taxon>Dictyostelia</taxon>
        <taxon>Dictyosteliales</taxon>
        <taxon>Dictyosteliaceae</taxon>
        <taxon>Polysphondylium</taxon>
    </lineage>
</organism>
<proteinExistence type="predicted"/>
<evidence type="ECO:0000313" key="5">
    <source>
        <dbReference type="EMBL" id="KAF2074575.1"/>
    </source>
</evidence>
<evidence type="ECO:0000256" key="3">
    <source>
        <dbReference type="ARBA" id="ARBA00022833"/>
    </source>
</evidence>
<dbReference type="CDD" id="cd01298">
    <property type="entry name" value="ATZ_TRZ_like"/>
    <property type="match status" value="1"/>
</dbReference>
<dbReference type="EMBL" id="AJWJ01000140">
    <property type="protein sequence ID" value="KAF2074575.1"/>
    <property type="molecule type" value="Genomic_DNA"/>
</dbReference>
<dbReference type="Proteomes" id="UP000695562">
    <property type="component" value="Unassembled WGS sequence"/>
</dbReference>
<reference evidence="5" key="1">
    <citation type="submission" date="2020-01" db="EMBL/GenBank/DDBJ databases">
        <title>Development of genomics and gene disruption for Polysphondylium violaceum indicates a role for the polyketide synthase stlB in stalk morphogenesis.</title>
        <authorList>
            <person name="Narita B."/>
            <person name="Kawabe Y."/>
            <person name="Kin K."/>
            <person name="Saito T."/>
            <person name="Gibbs R."/>
            <person name="Kuspa A."/>
            <person name="Muzny D."/>
            <person name="Queller D."/>
            <person name="Richards S."/>
            <person name="Strassman J."/>
            <person name="Sucgang R."/>
            <person name="Worley K."/>
            <person name="Schaap P."/>
        </authorList>
    </citation>
    <scope>NUCLEOTIDE SEQUENCE</scope>
    <source>
        <strain evidence="5">QSvi11</strain>
    </source>
</reference>
<dbReference type="InterPro" id="IPR011059">
    <property type="entry name" value="Metal-dep_hydrolase_composite"/>
</dbReference>
<dbReference type="GO" id="GO:0046872">
    <property type="term" value="F:metal ion binding"/>
    <property type="evidence" value="ECO:0007669"/>
    <property type="project" value="UniProtKB-KW"/>
</dbReference>
<evidence type="ECO:0000256" key="2">
    <source>
        <dbReference type="ARBA" id="ARBA00022801"/>
    </source>
</evidence>
<dbReference type="InterPro" id="IPR050287">
    <property type="entry name" value="MTA/SAH_deaminase"/>
</dbReference>
<dbReference type="OrthoDB" id="194468at2759"/>
<dbReference type="Gene3D" id="3.20.20.140">
    <property type="entry name" value="Metal-dependent hydrolases"/>
    <property type="match status" value="1"/>
</dbReference>
<keyword evidence="2" id="KW-0378">Hydrolase</keyword>
<dbReference type="InterPro" id="IPR032466">
    <property type="entry name" value="Metal_Hydrolase"/>
</dbReference>
<keyword evidence="6" id="KW-1185">Reference proteome</keyword>
<feature type="domain" description="Amidohydrolase-related" evidence="4">
    <location>
        <begin position="102"/>
        <end position="455"/>
    </location>
</feature>
<dbReference type="PANTHER" id="PTHR43794">
    <property type="entry name" value="AMINOHYDROLASE SSNA-RELATED"/>
    <property type="match status" value="1"/>
</dbReference>
<dbReference type="SUPFAM" id="SSF51338">
    <property type="entry name" value="Composite domain of metallo-dependent hydrolases"/>
    <property type="match status" value="1"/>
</dbReference>
<dbReference type="GO" id="GO:0016814">
    <property type="term" value="F:hydrolase activity, acting on carbon-nitrogen (but not peptide) bonds, in cyclic amidines"/>
    <property type="evidence" value="ECO:0007669"/>
    <property type="project" value="UniProtKB-ARBA"/>
</dbReference>
<dbReference type="NCBIfam" id="NF006549">
    <property type="entry name" value="PRK09045.1"/>
    <property type="match status" value="1"/>
</dbReference>
<dbReference type="Gene3D" id="2.30.40.10">
    <property type="entry name" value="Urease, subunit C, domain 1"/>
    <property type="match status" value="1"/>
</dbReference>
<name>A0A8J4PVR8_9MYCE</name>
<gene>
    <name evidence="5" type="ORF">CYY_004121</name>
</gene>
<dbReference type="InterPro" id="IPR006680">
    <property type="entry name" value="Amidohydro-rel"/>
</dbReference>
<evidence type="ECO:0000313" key="6">
    <source>
        <dbReference type="Proteomes" id="UP000695562"/>
    </source>
</evidence>
<dbReference type="Pfam" id="PF01979">
    <property type="entry name" value="Amidohydro_1"/>
    <property type="match status" value="1"/>
</dbReference>
<keyword evidence="1" id="KW-0479">Metal-binding</keyword>
<dbReference type="SUPFAM" id="SSF51556">
    <property type="entry name" value="Metallo-dependent hydrolases"/>
    <property type="match status" value="1"/>
</dbReference>
<protein>
    <recommendedName>
        <fullName evidence="4">Amidohydrolase-related domain-containing protein</fullName>
    </recommendedName>
</protein>
<sequence>MINNNTTCDNNPNCCGDKPATLTKSTSTSCLLDADFAVVAKWIIPVVPENTVYENHCIVVKKEKILDIVKYSDLEMRYNVKNVINLKEMNTDSNKDPNVEYILTPGFFNMHAHSAMTLLRGYADDVSLHDWLNKFIWPAEAQYVGEEFVELGTQLACMEMIKTGTTYCNEMYYFPEVSAKVIQESGMRATVAAPIIKFPTCYAANEDEYIEKGIKLIESYAGNEKIKISLGPHAVYTITDEAYKKVKELSEKYKLPIHTHLHETHIEVNGEIEASGKRPIQRLKELEVLSPSLIAAHMTQLDSNDINLVADHGVHVVHCPESNLKLGVSGVAPIHKLLSREVNVSLGTDSAASNDDLDILGELRTAAYVDKLSYNSSTEKLSNHVCTPSYKVLSMATINGAKALGVDDKLGSLELGKMADFIAVKINSFPVYDPISHLVYVGTNKVSDVWVSGKQLLKNGKCTTINETALNSKVIEFTSKINSTRPNTKLKVIQ</sequence>
<dbReference type="GO" id="GO:0019239">
    <property type="term" value="F:deaminase activity"/>
    <property type="evidence" value="ECO:0007669"/>
    <property type="project" value="UniProtKB-ARBA"/>
</dbReference>
<dbReference type="AlphaFoldDB" id="A0A8J4PVR8"/>
<dbReference type="FunFam" id="3.20.20.140:FF:000014">
    <property type="entry name" value="5-methylthioadenosine/S-adenosylhomocysteine deaminase"/>
    <property type="match status" value="1"/>
</dbReference>
<accession>A0A8J4PVR8</accession>